<organism evidence="2 3">
    <name type="scientific">Gibberella nygamai</name>
    <name type="common">Bean root rot disease fungus</name>
    <name type="synonym">Fusarium nygamai</name>
    <dbReference type="NCBI Taxonomy" id="42673"/>
    <lineage>
        <taxon>Eukaryota</taxon>
        <taxon>Fungi</taxon>
        <taxon>Dikarya</taxon>
        <taxon>Ascomycota</taxon>
        <taxon>Pezizomycotina</taxon>
        <taxon>Sordariomycetes</taxon>
        <taxon>Hypocreomycetidae</taxon>
        <taxon>Hypocreales</taxon>
        <taxon>Nectriaceae</taxon>
        <taxon>Fusarium</taxon>
        <taxon>Fusarium fujikuroi species complex</taxon>
    </lineage>
</organism>
<sequence length="173" mass="19356">MDEHHDHAIALSIAQAVEADAELIAALIREDEQARRDHEFAMQLEEDLDAMPETDDEVDHGGLDDETYHTLHAFNVAAQPTQNTEVEMELSDEEDHDDMSFGEEDETERGSNPDGDFEGDADNQSDCTASQEDFSYMDEDEIQAEETQPDGIQTENAENTKEEQDAEKHPGTA</sequence>
<name>A0A2K0WV32_GIBNY</name>
<reference evidence="2 3" key="1">
    <citation type="submission" date="2017-06" db="EMBL/GenBank/DDBJ databases">
        <title>Genome of Fusarium nygamai isolate CS10214.</title>
        <authorList>
            <person name="Gardiner D.M."/>
            <person name="Obanor F."/>
            <person name="Kazan K."/>
        </authorList>
    </citation>
    <scope>NUCLEOTIDE SEQUENCE [LARGE SCALE GENOMIC DNA]</scope>
    <source>
        <strain evidence="2 3">CS10214</strain>
    </source>
</reference>
<dbReference type="Proteomes" id="UP000236664">
    <property type="component" value="Unassembled WGS sequence"/>
</dbReference>
<evidence type="ECO:0000256" key="1">
    <source>
        <dbReference type="SAM" id="MobiDB-lite"/>
    </source>
</evidence>
<evidence type="ECO:0000313" key="3">
    <source>
        <dbReference type="Proteomes" id="UP000236664"/>
    </source>
</evidence>
<dbReference type="OrthoDB" id="10009520at2759"/>
<feature type="compositionally biased region" description="Polar residues" evidence="1">
    <location>
        <begin position="124"/>
        <end position="133"/>
    </location>
</feature>
<evidence type="ECO:0000313" key="2">
    <source>
        <dbReference type="EMBL" id="PNP86145.1"/>
    </source>
</evidence>
<feature type="compositionally biased region" description="Acidic residues" evidence="1">
    <location>
        <begin position="135"/>
        <end position="148"/>
    </location>
</feature>
<feature type="region of interest" description="Disordered" evidence="1">
    <location>
        <begin position="49"/>
        <end position="173"/>
    </location>
</feature>
<dbReference type="AlphaFoldDB" id="A0A2K0WV32"/>
<proteinExistence type="predicted"/>
<keyword evidence="3" id="KW-1185">Reference proteome</keyword>
<comment type="caution">
    <text evidence="2">The sequence shown here is derived from an EMBL/GenBank/DDBJ whole genome shotgun (WGS) entry which is preliminary data.</text>
</comment>
<gene>
    <name evidence="2" type="ORF">FNYG_00373</name>
</gene>
<protein>
    <submittedName>
        <fullName evidence="2">Uncharacterized protein</fullName>
    </submittedName>
</protein>
<feature type="compositionally biased region" description="Acidic residues" evidence="1">
    <location>
        <begin position="86"/>
        <end position="107"/>
    </location>
</feature>
<feature type="compositionally biased region" description="Basic and acidic residues" evidence="1">
    <location>
        <begin position="59"/>
        <end position="69"/>
    </location>
</feature>
<accession>A0A2K0WV32</accession>
<dbReference type="EMBL" id="MTQA01000017">
    <property type="protein sequence ID" value="PNP86145.1"/>
    <property type="molecule type" value="Genomic_DNA"/>
</dbReference>
<dbReference type="STRING" id="42673.A0A2K0WV32"/>
<feature type="compositionally biased region" description="Basic and acidic residues" evidence="1">
    <location>
        <begin position="158"/>
        <end position="173"/>
    </location>
</feature>
<feature type="compositionally biased region" description="Acidic residues" evidence="1">
    <location>
        <begin position="49"/>
        <end position="58"/>
    </location>
</feature>